<evidence type="ECO:0000259" key="1">
    <source>
        <dbReference type="Pfam" id="PF12770"/>
    </source>
</evidence>
<protein>
    <recommendedName>
        <fullName evidence="1">CHAT domain-containing protein</fullName>
    </recommendedName>
</protein>
<reference evidence="3" key="1">
    <citation type="journal article" date="2014" name="Proc. Natl. Acad. Sci. U.S.A.">
        <title>Extensive sampling of basidiomycete genomes demonstrates inadequacy of the white-rot/brown-rot paradigm for wood decay fungi.</title>
        <authorList>
            <person name="Riley R."/>
            <person name="Salamov A.A."/>
            <person name="Brown D.W."/>
            <person name="Nagy L.G."/>
            <person name="Floudas D."/>
            <person name="Held B.W."/>
            <person name="Levasseur A."/>
            <person name="Lombard V."/>
            <person name="Morin E."/>
            <person name="Otillar R."/>
            <person name="Lindquist E.A."/>
            <person name="Sun H."/>
            <person name="LaButti K.M."/>
            <person name="Schmutz J."/>
            <person name="Jabbour D."/>
            <person name="Luo H."/>
            <person name="Baker S.E."/>
            <person name="Pisabarro A.G."/>
            <person name="Walton J.D."/>
            <person name="Blanchette R.A."/>
            <person name="Henrissat B."/>
            <person name="Martin F."/>
            <person name="Cullen D."/>
            <person name="Hibbett D.S."/>
            <person name="Grigoriev I.V."/>
        </authorList>
    </citation>
    <scope>NUCLEOTIDE SEQUENCE [LARGE SCALE GENOMIC DNA]</scope>
    <source>
        <strain evidence="3">CBS 339.88</strain>
    </source>
</reference>
<dbReference type="EMBL" id="KL142387">
    <property type="protein sequence ID" value="KDR73008.1"/>
    <property type="molecule type" value="Genomic_DNA"/>
</dbReference>
<organism evidence="2 3">
    <name type="scientific">Galerina marginata (strain CBS 339.88)</name>
    <dbReference type="NCBI Taxonomy" id="685588"/>
    <lineage>
        <taxon>Eukaryota</taxon>
        <taxon>Fungi</taxon>
        <taxon>Dikarya</taxon>
        <taxon>Basidiomycota</taxon>
        <taxon>Agaricomycotina</taxon>
        <taxon>Agaricomycetes</taxon>
        <taxon>Agaricomycetidae</taxon>
        <taxon>Agaricales</taxon>
        <taxon>Agaricineae</taxon>
        <taxon>Strophariaceae</taxon>
        <taxon>Galerina</taxon>
    </lineage>
</organism>
<dbReference type="Proteomes" id="UP000027222">
    <property type="component" value="Unassembled WGS sequence"/>
</dbReference>
<dbReference type="STRING" id="685588.A0A067T1Y3"/>
<dbReference type="SUPFAM" id="SSF48452">
    <property type="entry name" value="TPR-like"/>
    <property type="match status" value="1"/>
</dbReference>
<evidence type="ECO:0000313" key="2">
    <source>
        <dbReference type="EMBL" id="KDR73008.1"/>
    </source>
</evidence>
<accession>A0A067T1Y3</accession>
<feature type="domain" description="CHAT" evidence="1">
    <location>
        <begin position="1023"/>
        <end position="1319"/>
    </location>
</feature>
<sequence>MSDASGHDQPSADIVIKAQIRSRLASAVPQIPIIRPGEFCDAETFLDDLPAVCVDIISKISASEPSSYQSEFCSRRSESDLLLAVRSNSSIALDSSIALGSVAVKYLQTDDPNRGIVISMFGRALNRRWQVSKEDKHLDDTIYYFQKTIEIEPIEEPNRALHFDDLGCALWKRYTRHHHEDDFQASKTAFESAAGLPHSGKPMFLSNLGSLHRDKALSSSNEKDLLLEISLKIHLEAITVVTPEFLGSIRSLHRNLATTYMEIYPVDDADPVENIESAVNVKVRASGHRWAFLYELGVLFSNKFVTTGEQKDGNIAILFLRAALVESPENKTILATLSNTLERKGLSLRSQDVLAEAYQLSVKMLEMTSEHGPEIIERLLSTTVLANRQFDLSGDLKDIEKAISHTRRASSFLTDSQRWKFLQIIGVQLGYRFQITNNPNDLEESVLSLKTAVDTVGDLTNFDRATNLREYGKVLFARFRFRQNQEDFDGAVQSLQAAVELFGPDNSAIVSAINDLGNAMTVQFEKTGQLGDILKAIDYHLKALTALERFPLIKNEKSVYYVGLGNAFYIKYEMWDQAADLNQAITYYEECVRNTNPSDVQLGTRLGSLCRALLHKFRVTHERKLLDTVQENIKSFLERQPPPQPESIAYLQNILGHCYLHEYDESDNDIRFFDKAAESFQAALDSGCTLPLLVNPPAINLTKTLIGKYSKTTNDVDFFRALQQAVKMQMLVDNPGNQREMRGLFDVMAQFTAIIYDTKNLTNFGRMAIMAYGSIASDASAFSERRLWACLQSSRLIYEIDQASAKARDVLVQAIQYLPEAVLMGPNRGDQLRVAKELSALPGFLVSFSLAAGDPPADVLFLYEQSRSMIWNRLMDLKTDLSHLHDKHEELANKFEHLRVALHRASPQAGVTEESAIHRVRQHNLNNEYNETLRLIRQEKGFERFLLLDEPSHIVAHANQGPIVILNATKYRGDAIMVTSKGVLTITLPGFILENCIAEGARLHGALATFHIDPEHASLSFTKALKWLWEVAAKPVLDELGLTGGRMDDQSLPRIWWVVNGWISVLPIHAAGDHAFAKETGEPCTVMDRVISSYIPTIRALDYVRKSATDLSAVVKAHPNTAVLIKMPTTPDDEDLTNVSREVASVEDLLQPTFQVTTLDRPRRKDVMPVLEHASLAHFACHGIADDTDPSLSRLKLRDWKTNPLDVRFLLRGSFKRLRLVYLSACATALTKASELQGESIHPSAAFQMAGVPHTIASSWNIDDSMSVQIASDFYSYLCVEQGVFDFSKSAEALHSSTMKARNEGVDPLLWGAFIHSGA</sequence>
<dbReference type="HOGENOM" id="CLU_001305_0_0_1"/>
<dbReference type="SUPFAM" id="SSF81901">
    <property type="entry name" value="HCP-like"/>
    <property type="match status" value="1"/>
</dbReference>
<dbReference type="InterPro" id="IPR024983">
    <property type="entry name" value="CHAT_dom"/>
</dbReference>
<keyword evidence="3" id="KW-1185">Reference proteome</keyword>
<dbReference type="OrthoDB" id="9991317at2759"/>
<proteinExistence type="predicted"/>
<dbReference type="InterPro" id="IPR011990">
    <property type="entry name" value="TPR-like_helical_dom_sf"/>
</dbReference>
<name>A0A067T1Y3_GALM3</name>
<evidence type="ECO:0000313" key="3">
    <source>
        <dbReference type="Proteomes" id="UP000027222"/>
    </source>
</evidence>
<dbReference type="Gene3D" id="1.25.40.10">
    <property type="entry name" value="Tetratricopeptide repeat domain"/>
    <property type="match status" value="2"/>
</dbReference>
<gene>
    <name evidence="2" type="ORF">GALMADRAFT_745166</name>
</gene>
<dbReference type="Pfam" id="PF12770">
    <property type="entry name" value="CHAT"/>
    <property type="match status" value="1"/>
</dbReference>